<proteinExistence type="predicted"/>
<evidence type="ECO:0000313" key="3">
    <source>
        <dbReference type="Proteomes" id="UP001148838"/>
    </source>
</evidence>
<dbReference type="EMBL" id="JAJSOF020000023">
    <property type="protein sequence ID" value="KAJ4436420.1"/>
    <property type="molecule type" value="Genomic_DNA"/>
</dbReference>
<name>A0ABQ8SQG4_PERAM</name>
<protein>
    <submittedName>
        <fullName evidence="2">Uncharacterized protein</fullName>
    </submittedName>
</protein>
<evidence type="ECO:0000256" key="1">
    <source>
        <dbReference type="SAM" id="MobiDB-lite"/>
    </source>
</evidence>
<organism evidence="2 3">
    <name type="scientific">Periplaneta americana</name>
    <name type="common">American cockroach</name>
    <name type="synonym">Blatta americana</name>
    <dbReference type="NCBI Taxonomy" id="6978"/>
    <lineage>
        <taxon>Eukaryota</taxon>
        <taxon>Metazoa</taxon>
        <taxon>Ecdysozoa</taxon>
        <taxon>Arthropoda</taxon>
        <taxon>Hexapoda</taxon>
        <taxon>Insecta</taxon>
        <taxon>Pterygota</taxon>
        <taxon>Neoptera</taxon>
        <taxon>Polyneoptera</taxon>
        <taxon>Dictyoptera</taxon>
        <taxon>Blattodea</taxon>
        <taxon>Blattoidea</taxon>
        <taxon>Blattidae</taxon>
        <taxon>Blattinae</taxon>
        <taxon>Periplaneta</taxon>
    </lineage>
</organism>
<feature type="region of interest" description="Disordered" evidence="1">
    <location>
        <begin position="1"/>
        <end position="40"/>
    </location>
</feature>
<feature type="compositionally biased region" description="Basic and acidic residues" evidence="1">
    <location>
        <begin position="1"/>
        <end position="18"/>
    </location>
</feature>
<feature type="compositionally biased region" description="Basic and acidic residues" evidence="1">
    <location>
        <begin position="26"/>
        <end position="36"/>
    </location>
</feature>
<reference evidence="2 3" key="1">
    <citation type="journal article" date="2022" name="Allergy">
        <title>Genome assembly and annotation of Periplaneta americana reveal a comprehensive cockroach allergen profile.</title>
        <authorList>
            <person name="Wang L."/>
            <person name="Xiong Q."/>
            <person name="Saelim N."/>
            <person name="Wang L."/>
            <person name="Nong W."/>
            <person name="Wan A.T."/>
            <person name="Shi M."/>
            <person name="Liu X."/>
            <person name="Cao Q."/>
            <person name="Hui J.H.L."/>
            <person name="Sookrung N."/>
            <person name="Leung T.F."/>
            <person name="Tungtrongchitr A."/>
            <person name="Tsui S.K.W."/>
        </authorList>
    </citation>
    <scope>NUCLEOTIDE SEQUENCE [LARGE SCALE GENOMIC DNA]</scope>
    <source>
        <strain evidence="2">PWHHKU_190912</strain>
    </source>
</reference>
<sequence length="210" mass="24363">MSEDRSESHKLYQQDITHEATIPGDNGERSQEKEKLTGQPPFTEQSFCSRLILFKRRVVNRIEKKTSAGICYVFQKLKSQRPQLHGSQLKFYHGIRGFKNWEAVEKKIFGRPRRRWEDNIKIYLREVGYDFRDWINLAQDRNRWRAYVRAAMNLRDPKAIISAASAGMQYGVISSRRVTEKAFNAGGLWKGNQCFPHSSIPLSVSSASLH</sequence>
<dbReference type="Proteomes" id="UP001148838">
    <property type="component" value="Unassembled WGS sequence"/>
</dbReference>
<gene>
    <name evidence="2" type="ORF">ANN_19053</name>
</gene>
<keyword evidence="3" id="KW-1185">Reference proteome</keyword>
<comment type="caution">
    <text evidence="2">The sequence shown here is derived from an EMBL/GenBank/DDBJ whole genome shotgun (WGS) entry which is preliminary data.</text>
</comment>
<evidence type="ECO:0000313" key="2">
    <source>
        <dbReference type="EMBL" id="KAJ4436420.1"/>
    </source>
</evidence>
<accession>A0ABQ8SQG4</accession>